<dbReference type="Proteomes" id="UP001607302">
    <property type="component" value="Unassembled WGS sequence"/>
</dbReference>
<name>A0ABD2A8Y7_VESSQ</name>
<gene>
    <name evidence="2" type="ORF">V1478_012793</name>
</gene>
<keyword evidence="1" id="KW-0472">Membrane</keyword>
<evidence type="ECO:0000313" key="3">
    <source>
        <dbReference type="Proteomes" id="UP001607302"/>
    </source>
</evidence>
<keyword evidence="1" id="KW-1133">Transmembrane helix</keyword>
<proteinExistence type="predicted"/>
<feature type="transmembrane region" description="Helical" evidence="1">
    <location>
        <begin position="23"/>
        <end position="41"/>
    </location>
</feature>
<keyword evidence="1" id="KW-0812">Transmembrane</keyword>
<dbReference type="EMBL" id="JAUDFV010000153">
    <property type="protein sequence ID" value="KAL2717093.1"/>
    <property type="molecule type" value="Genomic_DNA"/>
</dbReference>
<accession>A0ABD2A8Y7</accession>
<sequence length="81" mass="8987">MAGNVSTDISNNKSLNRRWSGELYGPIIFIVLFIIEVYSTVTTMPMMTSDKSDHYTTNQTLFSSNSGLCLHYGSSVQATDQ</sequence>
<reference evidence="2 3" key="1">
    <citation type="journal article" date="2024" name="Ann. Entomol. Soc. Am.">
        <title>Genomic analyses of the southern and eastern yellowjacket wasps (Hymenoptera: Vespidae) reveal evolutionary signatures of social life.</title>
        <authorList>
            <person name="Catto M.A."/>
            <person name="Caine P.B."/>
            <person name="Orr S.E."/>
            <person name="Hunt B.G."/>
            <person name="Goodisman M.A.D."/>
        </authorList>
    </citation>
    <scope>NUCLEOTIDE SEQUENCE [LARGE SCALE GENOMIC DNA]</scope>
    <source>
        <strain evidence="2">233</strain>
        <tissue evidence="2">Head and thorax</tissue>
    </source>
</reference>
<evidence type="ECO:0000256" key="1">
    <source>
        <dbReference type="SAM" id="Phobius"/>
    </source>
</evidence>
<organism evidence="2 3">
    <name type="scientific">Vespula squamosa</name>
    <name type="common">Southern yellow jacket</name>
    <name type="synonym">Wasp</name>
    <dbReference type="NCBI Taxonomy" id="30214"/>
    <lineage>
        <taxon>Eukaryota</taxon>
        <taxon>Metazoa</taxon>
        <taxon>Ecdysozoa</taxon>
        <taxon>Arthropoda</taxon>
        <taxon>Hexapoda</taxon>
        <taxon>Insecta</taxon>
        <taxon>Pterygota</taxon>
        <taxon>Neoptera</taxon>
        <taxon>Endopterygota</taxon>
        <taxon>Hymenoptera</taxon>
        <taxon>Apocrita</taxon>
        <taxon>Aculeata</taxon>
        <taxon>Vespoidea</taxon>
        <taxon>Vespidae</taxon>
        <taxon>Vespinae</taxon>
        <taxon>Vespula</taxon>
    </lineage>
</organism>
<comment type="caution">
    <text evidence="2">The sequence shown here is derived from an EMBL/GenBank/DDBJ whole genome shotgun (WGS) entry which is preliminary data.</text>
</comment>
<protein>
    <submittedName>
        <fullName evidence="2">Uncharacterized protein</fullName>
    </submittedName>
</protein>
<keyword evidence="3" id="KW-1185">Reference proteome</keyword>
<evidence type="ECO:0000313" key="2">
    <source>
        <dbReference type="EMBL" id="KAL2717093.1"/>
    </source>
</evidence>
<dbReference type="AlphaFoldDB" id="A0ABD2A8Y7"/>